<dbReference type="InterPro" id="IPR000033">
    <property type="entry name" value="LDLR_classB_rpt"/>
</dbReference>
<evidence type="ECO:0000313" key="2">
    <source>
        <dbReference type="Proteomes" id="UP001142489"/>
    </source>
</evidence>
<dbReference type="PANTHER" id="PTHR46513:SF33">
    <property type="entry name" value="EGF-LIKE DOMAIN-CONTAINING PROTEIN"/>
    <property type="match status" value="1"/>
</dbReference>
<organism evidence="1 2">
    <name type="scientific">Phrynocephalus forsythii</name>
    <dbReference type="NCBI Taxonomy" id="171643"/>
    <lineage>
        <taxon>Eukaryota</taxon>
        <taxon>Metazoa</taxon>
        <taxon>Chordata</taxon>
        <taxon>Craniata</taxon>
        <taxon>Vertebrata</taxon>
        <taxon>Euteleostomi</taxon>
        <taxon>Lepidosauria</taxon>
        <taxon>Squamata</taxon>
        <taxon>Bifurcata</taxon>
        <taxon>Unidentata</taxon>
        <taxon>Episquamata</taxon>
        <taxon>Toxicofera</taxon>
        <taxon>Iguania</taxon>
        <taxon>Acrodonta</taxon>
        <taxon>Agamidae</taxon>
        <taxon>Agaminae</taxon>
        <taxon>Phrynocephalus</taxon>
    </lineage>
</organism>
<accession>A0A9Q0YAX6</accession>
<sequence>MRLQLFSSPRDIHSLAVSDYGNVAKIERCDMDGMNRTKIVASKIEQPIALALDLINKYVYWVDVYLDSIGVVDYQGRNRHTVIEGRQVRRLCSLTVFEDYLYATNLDNFSVIQINRFNGTDLQSLIRLENAREIHVYHKRTQPT</sequence>
<dbReference type="Proteomes" id="UP001142489">
    <property type="component" value="Unassembled WGS sequence"/>
</dbReference>
<dbReference type="EMBL" id="JAPFRF010000001">
    <property type="protein sequence ID" value="KAJ7345791.1"/>
    <property type="molecule type" value="Genomic_DNA"/>
</dbReference>
<gene>
    <name evidence="1" type="ORF">JRQ81_001741</name>
</gene>
<dbReference type="GO" id="GO:0060070">
    <property type="term" value="P:canonical Wnt signaling pathway"/>
    <property type="evidence" value="ECO:0007669"/>
    <property type="project" value="TreeGrafter"/>
</dbReference>
<name>A0A9Q0YAX6_9SAUR</name>
<dbReference type="SUPFAM" id="SSF63825">
    <property type="entry name" value="YWTD domain"/>
    <property type="match status" value="1"/>
</dbReference>
<proteinExistence type="predicted"/>
<dbReference type="OrthoDB" id="10066840at2759"/>
<dbReference type="InterPro" id="IPR050778">
    <property type="entry name" value="Cueball_EGF_LRP_Nidogen"/>
</dbReference>
<dbReference type="GO" id="GO:0005886">
    <property type="term" value="C:plasma membrane"/>
    <property type="evidence" value="ECO:0007669"/>
    <property type="project" value="TreeGrafter"/>
</dbReference>
<dbReference type="Gene3D" id="2.120.10.30">
    <property type="entry name" value="TolB, C-terminal domain"/>
    <property type="match status" value="1"/>
</dbReference>
<reference evidence="1" key="1">
    <citation type="journal article" date="2023" name="DNA Res.">
        <title>Chromosome-level genome assembly of Phrynocephalus forsythii using third-generation DNA sequencing and Hi-C analysis.</title>
        <authorList>
            <person name="Qi Y."/>
            <person name="Zhao W."/>
            <person name="Zhao Y."/>
            <person name="Niu C."/>
            <person name="Cao S."/>
            <person name="Zhang Y."/>
        </authorList>
    </citation>
    <scope>NUCLEOTIDE SEQUENCE</scope>
    <source>
        <tissue evidence="1">Muscle</tissue>
    </source>
</reference>
<comment type="caution">
    <text evidence="1">The sequence shown here is derived from an EMBL/GenBank/DDBJ whole genome shotgun (WGS) entry which is preliminary data.</text>
</comment>
<dbReference type="AlphaFoldDB" id="A0A9Q0YAX6"/>
<dbReference type="GO" id="GO:0042813">
    <property type="term" value="F:Wnt receptor activity"/>
    <property type="evidence" value="ECO:0007669"/>
    <property type="project" value="TreeGrafter"/>
</dbReference>
<protein>
    <submittedName>
        <fullName evidence="1">Uncharacterized protein</fullName>
    </submittedName>
</protein>
<dbReference type="GO" id="GO:0017147">
    <property type="term" value="F:Wnt-protein binding"/>
    <property type="evidence" value="ECO:0007669"/>
    <property type="project" value="TreeGrafter"/>
</dbReference>
<dbReference type="Pfam" id="PF00058">
    <property type="entry name" value="Ldl_recept_b"/>
    <property type="match status" value="1"/>
</dbReference>
<feature type="non-terminal residue" evidence="1">
    <location>
        <position position="144"/>
    </location>
</feature>
<evidence type="ECO:0000313" key="1">
    <source>
        <dbReference type="EMBL" id="KAJ7345791.1"/>
    </source>
</evidence>
<dbReference type="PANTHER" id="PTHR46513">
    <property type="entry name" value="VITELLOGENIN RECEPTOR-LIKE PROTEIN-RELATED-RELATED"/>
    <property type="match status" value="1"/>
</dbReference>
<keyword evidence="2" id="KW-1185">Reference proteome</keyword>
<dbReference type="SMART" id="SM00135">
    <property type="entry name" value="LY"/>
    <property type="match status" value="3"/>
</dbReference>
<dbReference type="InterPro" id="IPR011042">
    <property type="entry name" value="6-blade_b-propeller_TolB-like"/>
</dbReference>